<name>A0A5J4NKB8_9TREM</name>
<dbReference type="EMBL" id="QNGE01002308">
    <property type="protein sequence ID" value="KAA3675799.1"/>
    <property type="molecule type" value="Genomic_DNA"/>
</dbReference>
<dbReference type="AlphaFoldDB" id="A0A5J4NKB8"/>
<protein>
    <recommendedName>
        <fullName evidence="2">Trematode PH-like domain-containing protein</fullName>
    </recommendedName>
</protein>
<feature type="compositionally biased region" description="Low complexity" evidence="1">
    <location>
        <begin position="186"/>
        <end position="201"/>
    </location>
</feature>
<proteinExistence type="predicted"/>
<evidence type="ECO:0000313" key="4">
    <source>
        <dbReference type="Proteomes" id="UP000324629"/>
    </source>
</evidence>
<evidence type="ECO:0000256" key="1">
    <source>
        <dbReference type="SAM" id="MobiDB-lite"/>
    </source>
</evidence>
<gene>
    <name evidence="3" type="ORF">DEA37_0007571</name>
</gene>
<organism evidence="3 4">
    <name type="scientific">Paragonimus westermani</name>
    <dbReference type="NCBI Taxonomy" id="34504"/>
    <lineage>
        <taxon>Eukaryota</taxon>
        <taxon>Metazoa</taxon>
        <taxon>Spiralia</taxon>
        <taxon>Lophotrochozoa</taxon>
        <taxon>Platyhelminthes</taxon>
        <taxon>Trematoda</taxon>
        <taxon>Digenea</taxon>
        <taxon>Plagiorchiida</taxon>
        <taxon>Troglotremata</taxon>
        <taxon>Troglotrematidae</taxon>
        <taxon>Paragonimus</taxon>
    </lineage>
</organism>
<keyword evidence="4" id="KW-1185">Reference proteome</keyword>
<evidence type="ECO:0000259" key="2">
    <source>
        <dbReference type="Pfam" id="PF25356"/>
    </source>
</evidence>
<evidence type="ECO:0000313" key="3">
    <source>
        <dbReference type="EMBL" id="KAA3675799.1"/>
    </source>
</evidence>
<feature type="region of interest" description="Disordered" evidence="1">
    <location>
        <begin position="167"/>
        <end position="201"/>
    </location>
</feature>
<feature type="domain" description="Trematode PH-like" evidence="2">
    <location>
        <begin position="13"/>
        <end position="133"/>
    </location>
</feature>
<comment type="caution">
    <text evidence="3">The sequence shown here is derived from an EMBL/GenBank/DDBJ whole genome shotgun (WGS) entry which is preliminary data.</text>
</comment>
<dbReference type="Pfam" id="PF25356">
    <property type="entry name" value="PH_trem"/>
    <property type="match status" value="1"/>
</dbReference>
<accession>A0A5J4NKB8</accession>
<sequence>MNQTRFPHISDELLFGEFILTKLSQIRLGAREIFSNFVARLMLTGYEYCKRRRGHYDTAYFTRDRIIFGCGSFRDSLLYREIHGFHQLKHIPTVFTLSIFEEQTGRRFYETYQSETIADVQQIKELIAISTNHPLGIIKVQYPSVLPNSGLAQCQLDLSDGSVLSFASTTNSEPQGHGTRRRANESCTSLTESSSSAQSGTYHIYSSPNDKCPRYSGTSVLSSLKWFSQNQNQLHQPNYVNMHPASPIGTTLITEGSIYMYAFSKRASNSDSDLSDSDCTVSM</sequence>
<dbReference type="Proteomes" id="UP000324629">
    <property type="component" value="Unassembled WGS sequence"/>
</dbReference>
<dbReference type="InterPro" id="IPR057376">
    <property type="entry name" value="PH_trem"/>
</dbReference>
<reference evidence="3 4" key="1">
    <citation type="journal article" date="2019" name="Gigascience">
        <title>Whole-genome sequence of the oriental lung fluke Paragonimus westermani.</title>
        <authorList>
            <person name="Oey H."/>
            <person name="Zakrzewski M."/>
            <person name="Narain K."/>
            <person name="Devi K.R."/>
            <person name="Agatsuma T."/>
            <person name="Nawaratna S."/>
            <person name="Gobert G.N."/>
            <person name="Jones M.K."/>
            <person name="Ragan M.A."/>
            <person name="McManus D.P."/>
            <person name="Krause L."/>
        </authorList>
    </citation>
    <scope>NUCLEOTIDE SEQUENCE [LARGE SCALE GENOMIC DNA]</scope>
    <source>
        <strain evidence="3 4">IND2009</strain>
    </source>
</reference>